<keyword evidence="1 5" id="KW-0489">Methyltransferase</keyword>
<gene>
    <name evidence="5" type="ORF">CSUB01_10184</name>
</gene>
<proteinExistence type="predicted"/>
<dbReference type="Pfam" id="PF00891">
    <property type="entry name" value="Methyltransf_2"/>
    <property type="match status" value="1"/>
</dbReference>
<dbReference type="InterPro" id="IPR001077">
    <property type="entry name" value="COMT_C"/>
</dbReference>
<dbReference type="PROSITE" id="PS51683">
    <property type="entry name" value="SAM_OMT_II"/>
    <property type="match status" value="1"/>
</dbReference>
<dbReference type="AlphaFoldDB" id="A0A066X6D1"/>
<dbReference type="OrthoDB" id="2410195at2759"/>
<sequence length="100" mass="11108">MLPATGKGRIPQALATGVVKLTAHDFFKENPVKGADVYWLRPVIVDWDNDDLARISRHIKNAMAPGKSRLLIGEYIMHPTWGDALLSNAPPPLLKNYGEF</sequence>
<dbReference type="PANTHER" id="PTHR43712:SF2">
    <property type="entry name" value="O-METHYLTRANSFERASE CICE"/>
    <property type="match status" value="1"/>
</dbReference>
<name>A0A066X6D1_COLSU</name>
<protein>
    <submittedName>
        <fullName evidence="5">Putative O-methyltransferase</fullName>
    </submittedName>
</protein>
<dbReference type="HOGENOM" id="CLU_2305919_0_0_1"/>
<dbReference type="PANTHER" id="PTHR43712">
    <property type="entry name" value="PUTATIVE (AFU_ORTHOLOGUE AFUA_4G14580)-RELATED"/>
    <property type="match status" value="1"/>
</dbReference>
<feature type="domain" description="O-methyltransferase C-terminal" evidence="4">
    <location>
        <begin position="15"/>
        <end position="75"/>
    </location>
</feature>
<evidence type="ECO:0000256" key="2">
    <source>
        <dbReference type="ARBA" id="ARBA00022679"/>
    </source>
</evidence>
<evidence type="ECO:0000259" key="4">
    <source>
        <dbReference type="Pfam" id="PF00891"/>
    </source>
</evidence>
<keyword evidence="2 5" id="KW-0808">Transferase</keyword>
<reference evidence="6" key="1">
    <citation type="journal article" date="2014" name="Genome Announc.">
        <title>Draft genome sequence of Colletotrichum sublineola, a destructive pathogen of cultivated sorghum.</title>
        <authorList>
            <person name="Baroncelli R."/>
            <person name="Sanz-Martin J.M."/>
            <person name="Rech G.E."/>
            <person name="Sukno S.A."/>
            <person name="Thon M.R."/>
        </authorList>
    </citation>
    <scope>NUCLEOTIDE SEQUENCE [LARGE SCALE GENOMIC DNA]</scope>
    <source>
        <strain evidence="6">TX430BB</strain>
    </source>
</reference>
<dbReference type="OMA" id="TSFRWIS"/>
<dbReference type="SUPFAM" id="SSF53335">
    <property type="entry name" value="S-adenosyl-L-methionine-dependent methyltransferases"/>
    <property type="match status" value="1"/>
</dbReference>
<accession>A0A066X6D1</accession>
<dbReference type="InterPro" id="IPR029063">
    <property type="entry name" value="SAM-dependent_MTases_sf"/>
</dbReference>
<keyword evidence="3" id="KW-0949">S-adenosyl-L-methionine</keyword>
<dbReference type="InterPro" id="IPR016461">
    <property type="entry name" value="COMT-like"/>
</dbReference>
<evidence type="ECO:0000256" key="3">
    <source>
        <dbReference type="ARBA" id="ARBA00022691"/>
    </source>
</evidence>
<evidence type="ECO:0000313" key="5">
    <source>
        <dbReference type="EMBL" id="KDN63209.1"/>
    </source>
</evidence>
<dbReference type="Gene3D" id="3.40.50.150">
    <property type="entry name" value="Vaccinia Virus protein VP39"/>
    <property type="match status" value="1"/>
</dbReference>
<organism evidence="5 6">
    <name type="scientific">Colletotrichum sublineola</name>
    <name type="common">Sorghum anthracnose fungus</name>
    <dbReference type="NCBI Taxonomy" id="1173701"/>
    <lineage>
        <taxon>Eukaryota</taxon>
        <taxon>Fungi</taxon>
        <taxon>Dikarya</taxon>
        <taxon>Ascomycota</taxon>
        <taxon>Pezizomycotina</taxon>
        <taxon>Sordariomycetes</taxon>
        <taxon>Hypocreomycetidae</taxon>
        <taxon>Glomerellales</taxon>
        <taxon>Glomerellaceae</taxon>
        <taxon>Colletotrichum</taxon>
        <taxon>Colletotrichum graminicola species complex</taxon>
    </lineage>
</organism>
<dbReference type="Proteomes" id="UP000027238">
    <property type="component" value="Unassembled WGS sequence"/>
</dbReference>
<dbReference type="eggNOG" id="KOG3178">
    <property type="taxonomic scope" value="Eukaryota"/>
</dbReference>
<dbReference type="EMBL" id="JMSE01001256">
    <property type="protein sequence ID" value="KDN63209.1"/>
    <property type="molecule type" value="Genomic_DNA"/>
</dbReference>
<dbReference type="GO" id="GO:0032259">
    <property type="term" value="P:methylation"/>
    <property type="evidence" value="ECO:0007669"/>
    <property type="project" value="UniProtKB-KW"/>
</dbReference>
<evidence type="ECO:0000256" key="1">
    <source>
        <dbReference type="ARBA" id="ARBA00022603"/>
    </source>
</evidence>
<comment type="caution">
    <text evidence="5">The sequence shown here is derived from an EMBL/GenBank/DDBJ whole genome shotgun (WGS) entry which is preliminary data.</text>
</comment>
<dbReference type="GO" id="GO:0008171">
    <property type="term" value="F:O-methyltransferase activity"/>
    <property type="evidence" value="ECO:0007669"/>
    <property type="project" value="InterPro"/>
</dbReference>
<keyword evidence="6" id="KW-1185">Reference proteome</keyword>
<evidence type="ECO:0000313" key="6">
    <source>
        <dbReference type="Proteomes" id="UP000027238"/>
    </source>
</evidence>